<organism evidence="4 5">
    <name type="scientific">Acinetobacter lanii</name>
    <dbReference type="NCBI Taxonomy" id="2715163"/>
    <lineage>
        <taxon>Bacteria</taxon>
        <taxon>Pseudomonadati</taxon>
        <taxon>Pseudomonadota</taxon>
        <taxon>Gammaproteobacteria</taxon>
        <taxon>Moraxellales</taxon>
        <taxon>Moraxellaceae</taxon>
        <taxon>Acinetobacter</taxon>
    </lineage>
</organism>
<feature type="region of interest" description="Disordered" evidence="2">
    <location>
        <begin position="56"/>
        <end position="88"/>
    </location>
</feature>
<evidence type="ECO:0000256" key="2">
    <source>
        <dbReference type="SAM" id="MobiDB-lite"/>
    </source>
</evidence>
<accession>A0A6G8S0C5</accession>
<dbReference type="AlphaFoldDB" id="A0A6G8S0C5"/>
<proteinExistence type="predicted"/>
<reference evidence="4 5" key="1">
    <citation type="submission" date="2020-03" db="EMBL/GenBank/DDBJ databases">
        <authorList>
            <person name="Zhu W."/>
        </authorList>
    </citation>
    <scope>NUCLEOTIDE SEQUENCE [LARGE SCALE GENOMIC DNA]</scope>
    <source>
        <strain evidence="4 5">185</strain>
    </source>
</reference>
<keyword evidence="1" id="KW-0175">Coiled coil</keyword>
<dbReference type="Proteomes" id="UP000501939">
    <property type="component" value="Chromosome"/>
</dbReference>
<dbReference type="Gene3D" id="2.40.160.10">
    <property type="entry name" value="Porin"/>
    <property type="match status" value="1"/>
</dbReference>
<gene>
    <name evidence="4" type="ORF">G8D99_00525</name>
</gene>
<evidence type="ECO:0008006" key="6">
    <source>
        <dbReference type="Google" id="ProtNLM"/>
    </source>
</evidence>
<sequence>MNQPLKIGIATLTLLSASISLTHADTEVSQLKQQVSQLEKSLNLLKGEISRLQAKEANATTTTATAPQVSNETEPTDELASDHSAEELDDGERYVTQAEFQGMQSDLENYKYQVQRDRDTKTALSSRQLLINGVVQAKASYYDEPQTTRPNGNNTASAVNHRRSSFDLGAVQIGFMGNLFKDYEQGRNLDFNLRFGTSPQSGTNNSYLNLLDAQLIYNVLPTISADTGRLSVTLGQQLLPFGQEVQSTEDLKPTINNALFSLPGYGYGLALREVGLIVRGDAFPTVDYGYNYRSPMFSYAFGIVNGNGANKSDDNDDKNFIGRLRYTLPAEYNSWLRELSLGVSWYQGKSNLFEINGNNASFAGKGDVLRKGIDLYYNHHPFGLTYEYVQGEDDTYVNANHSVYNRKSESHTGTLFWNFGEQFVKGFRNQGRYDDWWPKSYQAFYRFDSIDRDTHLNNQTIDIHSLGLNAFFAETTKFQLNVNHIDNAISNQKYNELVAQFQYGF</sequence>
<feature type="chain" id="PRO_5026326947" description="DUF3138 domain-containing protein" evidence="3">
    <location>
        <begin position="25"/>
        <end position="505"/>
    </location>
</feature>
<feature type="coiled-coil region" evidence="1">
    <location>
        <begin position="21"/>
        <end position="55"/>
    </location>
</feature>
<feature type="compositionally biased region" description="Low complexity" evidence="2">
    <location>
        <begin position="56"/>
        <end position="66"/>
    </location>
</feature>
<evidence type="ECO:0000256" key="1">
    <source>
        <dbReference type="SAM" id="Coils"/>
    </source>
</evidence>
<evidence type="ECO:0000256" key="3">
    <source>
        <dbReference type="SAM" id="SignalP"/>
    </source>
</evidence>
<evidence type="ECO:0000313" key="5">
    <source>
        <dbReference type="Proteomes" id="UP000501939"/>
    </source>
</evidence>
<name>A0A6G8S0C5_9GAMM</name>
<feature type="signal peptide" evidence="3">
    <location>
        <begin position="1"/>
        <end position="24"/>
    </location>
</feature>
<dbReference type="InterPro" id="IPR023614">
    <property type="entry name" value="Porin_dom_sf"/>
</dbReference>
<keyword evidence="5" id="KW-1185">Reference proteome</keyword>
<dbReference type="SUPFAM" id="SSF56935">
    <property type="entry name" value="Porins"/>
    <property type="match status" value="1"/>
</dbReference>
<dbReference type="RefSeq" id="WP_166321620.1">
    <property type="nucleotide sequence ID" value="NZ_CP049916.1"/>
</dbReference>
<evidence type="ECO:0000313" key="4">
    <source>
        <dbReference type="EMBL" id="QIO07656.1"/>
    </source>
</evidence>
<dbReference type="KEGG" id="alj:G8D99_00525"/>
<keyword evidence="3" id="KW-0732">Signal</keyword>
<dbReference type="EMBL" id="CP049916">
    <property type="protein sequence ID" value="QIO07656.1"/>
    <property type="molecule type" value="Genomic_DNA"/>
</dbReference>
<protein>
    <recommendedName>
        <fullName evidence="6">DUF3138 domain-containing protein</fullName>
    </recommendedName>
</protein>